<dbReference type="AlphaFoldDB" id="A0ABD5PMA1"/>
<accession>A0ABD5PMA1</accession>
<evidence type="ECO:0000259" key="7">
    <source>
        <dbReference type="Pfam" id="PF02608"/>
    </source>
</evidence>
<protein>
    <submittedName>
        <fullName evidence="8">BMP family protein</fullName>
    </submittedName>
</protein>
<dbReference type="InterPro" id="IPR003760">
    <property type="entry name" value="PnrA-like"/>
</dbReference>
<evidence type="ECO:0000313" key="8">
    <source>
        <dbReference type="EMBL" id="MFC4541618.1"/>
    </source>
</evidence>
<name>A0ABD5PMA1_9EURY</name>
<dbReference type="Proteomes" id="UP001595898">
    <property type="component" value="Unassembled WGS sequence"/>
</dbReference>
<dbReference type="PROSITE" id="PS51318">
    <property type="entry name" value="TAT"/>
    <property type="match status" value="1"/>
</dbReference>
<evidence type="ECO:0000256" key="4">
    <source>
        <dbReference type="ARBA" id="ARBA00022729"/>
    </source>
</evidence>
<evidence type="ECO:0000256" key="6">
    <source>
        <dbReference type="ARBA" id="ARBA00023288"/>
    </source>
</evidence>
<dbReference type="Gene3D" id="3.40.50.2300">
    <property type="match status" value="2"/>
</dbReference>
<feature type="domain" description="ABC transporter substrate-binding protein PnrA-like" evidence="7">
    <location>
        <begin position="36"/>
        <end position="348"/>
    </location>
</feature>
<dbReference type="GO" id="GO:0005886">
    <property type="term" value="C:plasma membrane"/>
    <property type="evidence" value="ECO:0007669"/>
    <property type="project" value="UniProtKB-SubCell"/>
</dbReference>
<dbReference type="InterPro" id="IPR006311">
    <property type="entry name" value="TAT_signal"/>
</dbReference>
<dbReference type="PANTHER" id="PTHR34296:SF2">
    <property type="entry name" value="ABC TRANSPORTER GUANOSINE-BINDING PROTEIN NUPN"/>
    <property type="match status" value="1"/>
</dbReference>
<keyword evidence="3" id="KW-1003">Cell membrane</keyword>
<sequence>MVRDRRTILKGTAIAGLTAMAGCVGGFGDEGSADAQVGMVYATGGLGDDSFNDMAQQGIQQAEEDFDLAYDKTEPGSEGEFPSAQRDFAESGEYDLISCIGYAQAEALTENAEQYPDQNFMIVDSVVEADNVRSYVFGEPEGSFQVGHLAGLLTTEEFSAGAGETNPDANVVGFVGGTESTLIESFQAGFEAGVAYANEDAEVVSSYIGSFNDTAQGQEAARTMYQEQDADIVFHAAGRTGIGVFQAAQEEGRFAIGVDDDQSLSNPDFADVILASMVKRVDTAVYSATESVVDDAFEGGQTETLGLEEEGVGATYGDELGDEIPQEIKDRVAESRQAIIDGEIDVPSEL</sequence>
<dbReference type="PROSITE" id="PS51257">
    <property type="entry name" value="PROKAR_LIPOPROTEIN"/>
    <property type="match status" value="1"/>
</dbReference>
<dbReference type="CDD" id="cd06354">
    <property type="entry name" value="PBP1_PrnA-like"/>
    <property type="match status" value="1"/>
</dbReference>
<evidence type="ECO:0000256" key="2">
    <source>
        <dbReference type="ARBA" id="ARBA00008610"/>
    </source>
</evidence>
<dbReference type="SUPFAM" id="SSF53822">
    <property type="entry name" value="Periplasmic binding protein-like I"/>
    <property type="match status" value="1"/>
</dbReference>
<evidence type="ECO:0000256" key="1">
    <source>
        <dbReference type="ARBA" id="ARBA00004193"/>
    </source>
</evidence>
<evidence type="ECO:0000256" key="5">
    <source>
        <dbReference type="ARBA" id="ARBA00023136"/>
    </source>
</evidence>
<gene>
    <name evidence="8" type="ORF">ACFO5R_06735</name>
</gene>
<dbReference type="InterPro" id="IPR050957">
    <property type="entry name" value="BMP_lipoprotein"/>
</dbReference>
<comment type="subcellular location">
    <subcellularLocation>
        <location evidence="1">Cell membrane</location>
        <topology evidence="1">Lipid-anchor</topology>
    </subcellularLocation>
</comment>
<dbReference type="Pfam" id="PF02608">
    <property type="entry name" value="Bmp"/>
    <property type="match status" value="1"/>
</dbReference>
<evidence type="ECO:0000313" key="9">
    <source>
        <dbReference type="Proteomes" id="UP001595898"/>
    </source>
</evidence>
<keyword evidence="4" id="KW-0732">Signal</keyword>
<comment type="caution">
    <text evidence="8">The sequence shown here is derived from an EMBL/GenBank/DDBJ whole genome shotgun (WGS) entry which is preliminary data.</text>
</comment>
<keyword evidence="9" id="KW-1185">Reference proteome</keyword>
<organism evidence="8 9">
    <name type="scientific">Halosolutus amylolyticus</name>
    <dbReference type="NCBI Taxonomy" id="2932267"/>
    <lineage>
        <taxon>Archaea</taxon>
        <taxon>Methanobacteriati</taxon>
        <taxon>Methanobacteriota</taxon>
        <taxon>Stenosarchaea group</taxon>
        <taxon>Halobacteria</taxon>
        <taxon>Halobacteriales</taxon>
        <taxon>Natrialbaceae</taxon>
        <taxon>Halosolutus</taxon>
    </lineage>
</organism>
<comment type="similarity">
    <text evidence="2">Belongs to the BMP lipoprotein family.</text>
</comment>
<dbReference type="EMBL" id="JBHSFA010000002">
    <property type="protein sequence ID" value="MFC4541618.1"/>
    <property type="molecule type" value="Genomic_DNA"/>
</dbReference>
<reference evidence="8 9" key="1">
    <citation type="journal article" date="2019" name="Int. J. Syst. Evol. Microbiol.">
        <title>The Global Catalogue of Microorganisms (GCM) 10K type strain sequencing project: providing services to taxonomists for standard genome sequencing and annotation.</title>
        <authorList>
            <consortium name="The Broad Institute Genomics Platform"/>
            <consortium name="The Broad Institute Genome Sequencing Center for Infectious Disease"/>
            <person name="Wu L."/>
            <person name="Ma J."/>
        </authorList>
    </citation>
    <scope>NUCLEOTIDE SEQUENCE [LARGE SCALE GENOMIC DNA]</scope>
    <source>
        <strain evidence="8 9">WLHS5</strain>
    </source>
</reference>
<dbReference type="InterPro" id="IPR028082">
    <property type="entry name" value="Peripla_BP_I"/>
</dbReference>
<dbReference type="PANTHER" id="PTHR34296">
    <property type="entry name" value="TRANSCRIPTIONAL ACTIVATOR PROTEIN MED"/>
    <property type="match status" value="1"/>
</dbReference>
<proteinExistence type="inferred from homology"/>
<keyword evidence="6" id="KW-0449">Lipoprotein</keyword>
<dbReference type="RefSeq" id="WP_250139773.1">
    <property type="nucleotide sequence ID" value="NZ_JALIQP010000002.1"/>
</dbReference>
<evidence type="ECO:0000256" key="3">
    <source>
        <dbReference type="ARBA" id="ARBA00022475"/>
    </source>
</evidence>
<keyword evidence="5" id="KW-0472">Membrane</keyword>